<protein>
    <submittedName>
        <fullName evidence="2">Class I SAM-dependent methyltransferase</fullName>
    </submittedName>
</protein>
<feature type="domain" description="Methyltransferase type 12" evidence="1">
    <location>
        <begin position="48"/>
        <end position="143"/>
    </location>
</feature>
<evidence type="ECO:0000259" key="1">
    <source>
        <dbReference type="Pfam" id="PF08242"/>
    </source>
</evidence>
<sequence>MSETRDCPVLRGYAAAAEALYAVWEGLSSEAVLAPVLADLPAEPGRCLDLGAGSGRDAAWLSGRAHRVWAAEPVAEFRAAGRRLHAAAAITWVDDSLPDLARVRALGLRFDLILAIGVFHHLTPTAQQQGLSAALALLSARGRMILSLRHGPTPPTRPGHPVDTDALVATALEQGVQVRRLIRDHPSLLPDNRAAGVRRDWLCLSRE</sequence>
<evidence type="ECO:0000313" key="3">
    <source>
        <dbReference type="Proteomes" id="UP000565723"/>
    </source>
</evidence>
<dbReference type="Gene3D" id="3.40.50.150">
    <property type="entry name" value="Vaccinia Virus protein VP39"/>
    <property type="match status" value="1"/>
</dbReference>
<dbReference type="GO" id="GO:0008168">
    <property type="term" value="F:methyltransferase activity"/>
    <property type="evidence" value="ECO:0007669"/>
    <property type="project" value="UniProtKB-KW"/>
</dbReference>
<accession>A0A850LK55</accession>
<reference evidence="2 3" key="1">
    <citation type="journal article" date="2020" name="Proc. Natl. Acad. Sci. U.S.A.">
        <title>Ecological drivers of bacterial community assembly in synthetic phycospheres.</title>
        <authorList>
            <person name="Fu H."/>
            <person name="Uchimiya M."/>
            <person name="Gore J."/>
            <person name="Moran M.A."/>
        </authorList>
    </citation>
    <scope>NUCLEOTIDE SEQUENCE [LARGE SCALE GENOMIC DNA]</scope>
    <source>
        <strain evidence="2">HF-Din03</strain>
    </source>
</reference>
<dbReference type="Pfam" id="PF08242">
    <property type="entry name" value="Methyltransf_12"/>
    <property type="match status" value="1"/>
</dbReference>
<keyword evidence="2" id="KW-0808">Transferase</keyword>
<dbReference type="EMBL" id="JABXIY010000045">
    <property type="protein sequence ID" value="NVK98368.1"/>
    <property type="molecule type" value="Genomic_DNA"/>
</dbReference>
<dbReference type="RefSeq" id="WP_011048822.1">
    <property type="nucleotide sequence ID" value="NZ_CP076685.1"/>
</dbReference>
<name>A0A850LK55_9RHOB</name>
<organism evidence="2 3">
    <name type="scientific">Ruegeria pomeroyi</name>
    <dbReference type="NCBI Taxonomy" id="89184"/>
    <lineage>
        <taxon>Bacteria</taxon>
        <taxon>Pseudomonadati</taxon>
        <taxon>Pseudomonadota</taxon>
        <taxon>Alphaproteobacteria</taxon>
        <taxon>Rhodobacterales</taxon>
        <taxon>Roseobacteraceae</taxon>
        <taxon>Ruegeria</taxon>
    </lineage>
</organism>
<dbReference type="AlphaFoldDB" id="A0A850LK55"/>
<dbReference type="SUPFAM" id="SSF53335">
    <property type="entry name" value="S-adenosyl-L-methionine-dependent methyltransferases"/>
    <property type="match status" value="1"/>
</dbReference>
<dbReference type="InterPro" id="IPR029063">
    <property type="entry name" value="SAM-dependent_MTases_sf"/>
</dbReference>
<proteinExistence type="predicted"/>
<dbReference type="GO" id="GO:0032259">
    <property type="term" value="P:methylation"/>
    <property type="evidence" value="ECO:0007669"/>
    <property type="project" value="UniProtKB-KW"/>
</dbReference>
<gene>
    <name evidence="2" type="ORF">HW564_15700</name>
</gene>
<keyword evidence="2" id="KW-0489">Methyltransferase</keyword>
<evidence type="ECO:0000313" key="2">
    <source>
        <dbReference type="EMBL" id="NVK98368.1"/>
    </source>
</evidence>
<dbReference type="Proteomes" id="UP000565723">
    <property type="component" value="Unassembled WGS sequence"/>
</dbReference>
<dbReference type="OMA" id="TAVWMHL"/>
<comment type="caution">
    <text evidence="2">The sequence shown here is derived from an EMBL/GenBank/DDBJ whole genome shotgun (WGS) entry which is preliminary data.</text>
</comment>
<dbReference type="CDD" id="cd02440">
    <property type="entry name" value="AdoMet_MTases"/>
    <property type="match status" value="1"/>
</dbReference>
<dbReference type="InterPro" id="IPR013217">
    <property type="entry name" value="Methyltransf_12"/>
</dbReference>